<dbReference type="GO" id="GO:0005634">
    <property type="term" value="C:nucleus"/>
    <property type="evidence" value="ECO:0007669"/>
    <property type="project" value="TreeGrafter"/>
</dbReference>
<dbReference type="SUPFAM" id="SSF51197">
    <property type="entry name" value="Clavaminate synthase-like"/>
    <property type="match status" value="1"/>
</dbReference>
<evidence type="ECO:0000259" key="2">
    <source>
        <dbReference type="PROSITE" id="PS51183"/>
    </source>
</evidence>
<dbReference type="GO" id="GO:0000785">
    <property type="term" value="C:chromatin"/>
    <property type="evidence" value="ECO:0007669"/>
    <property type="project" value="TreeGrafter"/>
</dbReference>
<dbReference type="AlphaFoldDB" id="A0AAD5UQ96"/>
<keyword evidence="5" id="KW-1185">Reference proteome</keyword>
<dbReference type="PROSITE" id="PS51184">
    <property type="entry name" value="JMJC"/>
    <property type="match status" value="1"/>
</dbReference>
<gene>
    <name evidence="4" type="ORF">HK103_000001</name>
</gene>
<feature type="domain" description="JmjN" evidence="2">
    <location>
        <begin position="16"/>
        <end position="57"/>
    </location>
</feature>
<dbReference type="GO" id="GO:0051864">
    <property type="term" value="F:histone H3K36 demethylase activity"/>
    <property type="evidence" value="ECO:0007669"/>
    <property type="project" value="TreeGrafter"/>
</dbReference>
<organism evidence="4 5">
    <name type="scientific">Boothiomyces macroporosus</name>
    <dbReference type="NCBI Taxonomy" id="261099"/>
    <lineage>
        <taxon>Eukaryota</taxon>
        <taxon>Fungi</taxon>
        <taxon>Fungi incertae sedis</taxon>
        <taxon>Chytridiomycota</taxon>
        <taxon>Chytridiomycota incertae sedis</taxon>
        <taxon>Chytridiomycetes</taxon>
        <taxon>Rhizophydiales</taxon>
        <taxon>Terramycetaceae</taxon>
        <taxon>Boothiomyces</taxon>
    </lineage>
</organism>
<dbReference type="GO" id="GO:0010468">
    <property type="term" value="P:regulation of gene expression"/>
    <property type="evidence" value="ECO:0007669"/>
    <property type="project" value="TreeGrafter"/>
</dbReference>
<dbReference type="EMBL" id="JADGKB010000001">
    <property type="protein sequence ID" value="KAJ3262472.1"/>
    <property type="molecule type" value="Genomic_DNA"/>
</dbReference>
<dbReference type="InterPro" id="IPR003347">
    <property type="entry name" value="JmjC_dom"/>
</dbReference>
<accession>A0AAD5UQ96</accession>
<sequence length="398" mass="45992">MDPAKVITDPSFEDGIPVFKPQYEEFKDFHKYVKQIEHYGYKSGILKIVPPKEWLERNYTSLETLKEIKISKPINQTFNCGGLPAGCQRQFNVEMRKNFSVEEWHQLSETVCAPPVLLENGKMALQKIKKQVDQDSVEKVCPIIDQFGVEIPQYIHTPPSRLSPEYLAALERFYWRNVSFQTTMYGADMPGSIFTNEKDNMWNISRLESLLSTIKTKIPGVNTPYLYFGLYKATFAWHVEDMDLFSINYIHFGAPKQWYVIPQDHKQKFERFAHSLFFDEAKQCAEFLRHKTSVISPTLLEKQGIKVSKIVQYANEFIITFPDGYHQGYNTGFNCAESVNFALESWIPYGRKAHFCTCIDDSVSLDVNALFGSDPDAPVKPAKEKKQRRLPKKKASLF</sequence>
<protein>
    <submittedName>
        <fullName evidence="4">Uncharacterized protein</fullName>
    </submittedName>
</protein>
<dbReference type="GO" id="GO:0032454">
    <property type="term" value="F:histone H3K9 demethylase activity"/>
    <property type="evidence" value="ECO:0007669"/>
    <property type="project" value="TreeGrafter"/>
</dbReference>
<reference evidence="4" key="1">
    <citation type="submission" date="2020-05" db="EMBL/GenBank/DDBJ databases">
        <title>Phylogenomic resolution of chytrid fungi.</title>
        <authorList>
            <person name="Stajich J.E."/>
            <person name="Amses K."/>
            <person name="Simmons R."/>
            <person name="Seto K."/>
            <person name="Myers J."/>
            <person name="Bonds A."/>
            <person name="Quandt C.A."/>
            <person name="Barry K."/>
            <person name="Liu P."/>
            <person name="Grigoriev I."/>
            <person name="Longcore J.E."/>
            <person name="James T.Y."/>
        </authorList>
    </citation>
    <scope>NUCLEOTIDE SEQUENCE</scope>
    <source>
        <strain evidence="4">PLAUS21</strain>
    </source>
</reference>
<comment type="caution">
    <text evidence="4">The sequence shown here is derived from an EMBL/GenBank/DDBJ whole genome shotgun (WGS) entry which is preliminary data.</text>
</comment>
<dbReference type="PANTHER" id="PTHR10694:SF7">
    <property type="entry name" value="[HISTONE H3]-TRIMETHYL-L-LYSINE(9) DEMETHYLASE"/>
    <property type="match status" value="1"/>
</dbReference>
<dbReference type="Gene3D" id="2.60.120.650">
    <property type="entry name" value="Cupin"/>
    <property type="match status" value="1"/>
</dbReference>
<dbReference type="Pfam" id="PF02373">
    <property type="entry name" value="JmjC"/>
    <property type="match status" value="1"/>
</dbReference>
<dbReference type="PANTHER" id="PTHR10694">
    <property type="entry name" value="LYSINE-SPECIFIC DEMETHYLASE"/>
    <property type="match status" value="1"/>
</dbReference>
<dbReference type="Proteomes" id="UP001210925">
    <property type="component" value="Unassembled WGS sequence"/>
</dbReference>
<feature type="domain" description="JmjC" evidence="3">
    <location>
        <begin position="196"/>
        <end position="358"/>
    </location>
</feature>
<dbReference type="SMART" id="SM00545">
    <property type="entry name" value="JmjN"/>
    <property type="match status" value="1"/>
</dbReference>
<evidence type="ECO:0000259" key="3">
    <source>
        <dbReference type="PROSITE" id="PS51184"/>
    </source>
</evidence>
<name>A0AAD5UQ96_9FUNG</name>
<feature type="region of interest" description="Disordered" evidence="1">
    <location>
        <begin position="378"/>
        <end position="398"/>
    </location>
</feature>
<evidence type="ECO:0000256" key="1">
    <source>
        <dbReference type="SAM" id="MobiDB-lite"/>
    </source>
</evidence>
<dbReference type="Pfam" id="PF02375">
    <property type="entry name" value="JmjN"/>
    <property type="match status" value="1"/>
</dbReference>
<dbReference type="SMART" id="SM00558">
    <property type="entry name" value="JmjC"/>
    <property type="match status" value="1"/>
</dbReference>
<dbReference type="PROSITE" id="PS51183">
    <property type="entry name" value="JMJN"/>
    <property type="match status" value="1"/>
</dbReference>
<evidence type="ECO:0000313" key="4">
    <source>
        <dbReference type="EMBL" id="KAJ3262472.1"/>
    </source>
</evidence>
<feature type="compositionally biased region" description="Basic residues" evidence="1">
    <location>
        <begin position="383"/>
        <end position="398"/>
    </location>
</feature>
<proteinExistence type="predicted"/>
<evidence type="ECO:0000313" key="5">
    <source>
        <dbReference type="Proteomes" id="UP001210925"/>
    </source>
</evidence>
<dbReference type="InterPro" id="IPR003349">
    <property type="entry name" value="JmjN"/>
</dbReference>